<sequence length="148" mass="16891">MVGLYALVASGWHSALFVTFLPAISLIGLVISIVLQSKKENHVYREPKIYSISEEGVYVESSSSQHQYAWTAIKGIKKIKGYYYLFLGRNEAHVILEKSFSDRFLLEQFHSLISSSPKPKKRKTFPKIIFFTLVTLIIIGILSNMFSR</sequence>
<evidence type="ECO:0000313" key="3">
    <source>
        <dbReference type="EMBL" id="ANB62081.1"/>
    </source>
</evidence>
<dbReference type="Pfam" id="PF14317">
    <property type="entry name" value="YcxB"/>
    <property type="match status" value="1"/>
</dbReference>
<evidence type="ECO:0000256" key="1">
    <source>
        <dbReference type="SAM" id="Phobius"/>
    </source>
</evidence>
<dbReference type="KEGG" id="aamy:GFC30_3075"/>
<reference evidence="3 4" key="1">
    <citation type="journal article" date="2006" name="Syst. Appl. Microbiol.">
        <title>Anoxybacillus amylolyticus sp. nov., a thermophilic amylase producing bacterium isolated from Mount Rittmann (Antarctica).</title>
        <authorList>
            <person name="Poli A."/>
            <person name="Esposito E."/>
            <person name="Lama L."/>
            <person name="Orlando P."/>
            <person name="Nicolaus G."/>
            <person name="de Appolonia F."/>
            <person name="Gambacorta A."/>
            <person name="Nicolaus B."/>
        </authorList>
    </citation>
    <scope>NUCLEOTIDE SEQUENCE [LARGE SCALE GENOMIC DNA]</scope>
    <source>
        <strain evidence="3 4">DSM 15939</strain>
        <plasmid evidence="4">Plasmid pdsm15939_1</plasmid>
    </source>
</reference>
<keyword evidence="1" id="KW-1133">Transmembrane helix</keyword>
<feature type="transmembrane region" description="Helical" evidence="1">
    <location>
        <begin position="12"/>
        <end position="35"/>
    </location>
</feature>
<protein>
    <submittedName>
        <fullName evidence="3">YcxB-like family protein</fullName>
    </submittedName>
</protein>
<feature type="domain" description="YcxB-like C-terminal" evidence="2">
    <location>
        <begin position="52"/>
        <end position="109"/>
    </location>
</feature>
<dbReference type="EMBL" id="CP015439">
    <property type="protein sequence ID" value="ANB62081.1"/>
    <property type="molecule type" value="Genomic_DNA"/>
</dbReference>
<dbReference type="OrthoDB" id="9893195at2"/>
<keyword evidence="1" id="KW-0472">Membrane</keyword>
<keyword evidence="1" id="KW-0812">Transmembrane</keyword>
<dbReference type="AlphaFoldDB" id="A0A160F717"/>
<keyword evidence="3" id="KW-0614">Plasmid</keyword>
<feature type="transmembrane region" description="Helical" evidence="1">
    <location>
        <begin position="128"/>
        <end position="146"/>
    </location>
</feature>
<proteinExistence type="predicted"/>
<dbReference type="PATRIC" id="fig|294699.3.peg.3179"/>
<dbReference type="RefSeq" id="WP_066327669.1">
    <property type="nucleotide sequence ID" value="NZ_CP015439.1"/>
</dbReference>
<dbReference type="Proteomes" id="UP000076865">
    <property type="component" value="Plasmid pDSM15939_1"/>
</dbReference>
<gene>
    <name evidence="3" type="ORF">GFC30_3075</name>
</gene>
<accession>A0A160F717</accession>
<evidence type="ECO:0000313" key="4">
    <source>
        <dbReference type="Proteomes" id="UP000076865"/>
    </source>
</evidence>
<organism evidence="3 4">
    <name type="scientific">Anoxybacteroides amylolyticum</name>
    <dbReference type="NCBI Taxonomy" id="294699"/>
    <lineage>
        <taxon>Bacteria</taxon>
        <taxon>Bacillati</taxon>
        <taxon>Bacillota</taxon>
        <taxon>Bacilli</taxon>
        <taxon>Bacillales</taxon>
        <taxon>Anoxybacillaceae</taxon>
        <taxon>Anoxybacteroides</taxon>
    </lineage>
</organism>
<dbReference type="InterPro" id="IPR025588">
    <property type="entry name" value="YcxB-like_C"/>
</dbReference>
<geneLocation type="plasmid" evidence="4">
    <name>pdsm15939_1</name>
</geneLocation>
<keyword evidence="4" id="KW-1185">Reference proteome</keyword>
<evidence type="ECO:0000259" key="2">
    <source>
        <dbReference type="Pfam" id="PF14317"/>
    </source>
</evidence>
<name>A0A160F717_9BACL</name>